<accession>A0ABR2RG76</accession>
<evidence type="ECO:0000256" key="1">
    <source>
        <dbReference type="ARBA" id="ARBA00005771"/>
    </source>
</evidence>
<organism evidence="5 6">
    <name type="scientific">Hibiscus sabdariffa</name>
    <name type="common">roselle</name>
    <dbReference type="NCBI Taxonomy" id="183260"/>
    <lineage>
        <taxon>Eukaryota</taxon>
        <taxon>Viridiplantae</taxon>
        <taxon>Streptophyta</taxon>
        <taxon>Embryophyta</taxon>
        <taxon>Tracheophyta</taxon>
        <taxon>Spermatophyta</taxon>
        <taxon>Magnoliopsida</taxon>
        <taxon>eudicotyledons</taxon>
        <taxon>Gunneridae</taxon>
        <taxon>Pentapetalae</taxon>
        <taxon>rosids</taxon>
        <taxon>malvids</taxon>
        <taxon>Malvales</taxon>
        <taxon>Malvaceae</taxon>
        <taxon>Malvoideae</taxon>
        <taxon>Hibiscus</taxon>
    </lineage>
</organism>
<comment type="similarity">
    <text evidence="1 3">Belongs to the sulfotransferase 1 family.</text>
</comment>
<dbReference type="EC" id="2.8.2.-" evidence="3"/>
<dbReference type="Proteomes" id="UP001396334">
    <property type="component" value="Unassembled WGS sequence"/>
</dbReference>
<name>A0ABR2RG76_9ROSI</name>
<dbReference type="InterPro" id="IPR027417">
    <property type="entry name" value="P-loop_NTPase"/>
</dbReference>
<dbReference type="InterPro" id="IPR000863">
    <property type="entry name" value="Sulfotransferase_dom"/>
</dbReference>
<evidence type="ECO:0000313" key="6">
    <source>
        <dbReference type="Proteomes" id="UP001396334"/>
    </source>
</evidence>
<comment type="caution">
    <text evidence="5">The sequence shown here is derived from an EMBL/GenBank/DDBJ whole genome shotgun (WGS) entry which is preliminary data.</text>
</comment>
<dbReference type="PANTHER" id="PTHR11783">
    <property type="entry name" value="SULFOTRANSFERASE SULT"/>
    <property type="match status" value="1"/>
</dbReference>
<dbReference type="EMBL" id="JBBPBN010000022">
    <property type="protein sequence ID" value="KAK9011943.1"/>
    <property type="molecule type" value="Genomic_DNA"/>
</dbReference>
<sequence>MNCCPLSLELKAGGLTSMSKVQYQGFWLTGNSLRGSMLIHDHFNPRPTDIIVATSPKCGTTWLRALVFSIVNRNSYHFSNHPLRKANPQELVIFLDARIHGDGSTSFIDGFPSPRLLSTHLPHSLFPKRMTDDSSACRFVYICRDPKDVFVSKWHFANKLKPKEVPPLTLEEAFDMFCKGASYYGPSWDHVLGYWKASLESPKKVLFLKYEDVKKQPWDCVRKVAEFIGVPFSQEEEDDGVMEEIVKLCSFENLRNQDVNRSESRSRGRPISNSAFFRKACARKCWVSVCSVAGGCIGGLGLVEIPRLAPHGYIAYDSCVDATHG</sequence>
<reference evidence="5 6" key="1">
    <citation type="journal article" date="2024" name="G3 (Bethesda)">
        <title>Genome assembly of Hibiscus sabdariffa L. provides insights into metabolisms of medicinal natural products.</title>
        <authorList>
            <person name="Kim T."/>
        </authorList>
    </citation>
    <scope>NUCLEOTIDE SEQUENCE [LARGE SCALE GENOMIC DNA]</scope>
    <source>
        <strain evidence="5">TK-2024</strain>
        <tissue evidence="5">Old leaves</tissue>
    </source>
</reference>
<proteinExistence type="inferred from homology"/>
<feature type="domain" description="Sulfotransferase" evidence="4">
    <location>
        <begin position="47"/>
        <end position="282"/>
    </location>
</feature>
<evidence type="ECO:0000256" key="3">
    <source>
        <dbReference type="RuleBase" id="RU361155"/>
    </source>
</evidence>
<evidence type="ECO:0000259" key="4">
    <source>
        <dbReference type="Pfam" id="PF00685"/>
    </source>
</evidence>
<keyword evidence="2 3" id="KW-0808">Transferase</keyword>
<keyword evidence="6" id="KW-1185">Reference proteome</keyword>
<dbReference type="SUPFAM" id="SSF52540">
    <property type="entry name" value="P-loop containing nucleoside triphosphate hydrolases"/>
    <property type="match status" value="1"/>
</dbReference>
<gene>
    <name evidence="5" type="ORF">V6N11_040014</name>
</gene>
<evidence type="ECO:0000256" key="2">
    <source>
        <dbReference type="ARBA" id="ARBA00022679"/>
    </source>
</evidence>
<evidence type="ECO:0000313" key="5">
    <source>
        <dbReference type="EMBL" id="KAK9011943.1"/>
    </source>
</evidence>
<dbReference type="Pfam" id="PF00685">
    <property type="entry name" value="Sulfotransfer_1"/>
    <property type="match status" value="1"/>
</dbReference>
<dbReference type="Gene3D" id="3.40.50.300">
    <property type="entry name" value="P-loop containing nucleotide triphosphate hydrolases"/>
    <property type="match status" value="1"/>
</dbReference>
<protein>
    <recommendedName>
        <fullName evidence="3">Sulfotransferase</fullName>
        <ecNumber evidence="3">2.8.2.-</ecNumber>
    </recommendedName>
</protein>